<dbReference type="Gene3D" id="1.20.1280.50">
    <property type="match status" value="1"/>
</dbReference>
<protein>
    <submittedName>
        <fullName evidence="4">FBD-associated F-box protein At1g60410-like</fullName>
    </submittedName>
</protein>
<dbReference type="PaxDb" id="3827-XP_004504894.1"/>
<dbReference type="CDD" id="cd22160">
    <property type="entry name" value="F-box_AtFBL13-like"/>
    <property type="match status" value="1"/>
</dbReference>
<keyword evidence="1" id="KW-0175">Coiled coil</keyword>
<dbReference type="RefSeq" id="XP_004504894.1">
    <property type="nucleotide sequence ID" value="XM_004504837.3"/>
</dbReference>
<dbReference type="AlphaFoldDB" id="A0A1S2YHJ5"/>
<accession>A0A1S2YHJ5</accession>
<gene>
    <name evidence="4" type="primary">LOC101499710</name>
</gene>
<evidence type="ECO:0000313" key="4">
    <source>
        <dbReference type="RefSeq" id="XP_004504894.1"/>
    </source>
</evidence>
<proteinExistence type="predicted"/>
<dbReference type="PANTHER" id="PTHR32212">
    <property type="entry name" value="CYCLIN-LIKE F-BOX"/>
    <property type="match status" value="1"/>
</dbReference>
<reference evidence="3" key="1">
    <citation type="journal article" date="2013" name="Nat. Biotechnol.">
        <title>Draft genome sequence of chickpea (Cicer arietinum) provides a resource for trait improvement.</title>
        <authorList>
            <person name="Varshney R.K."/>
            <person name="Song C."/>
            <person name="Saxena R.K."/>
            <person name="Azam S."/>
            <person name="Yu S."/>
            <person name="Sharpe A.G."/>
            <person name="Cannon S."/>
            <person name="Baek J."/>
            <person name="Rosen B.D."/>
            <person name="Tar'an B."/>
            <person name="Millan T."/>
            <person name="Zhang X."/>
            <person name="Ramsay L.D."/>
            <person name="Iwata A."/>
            <person name="Wang Y."/>
            <person name="Nelson W."/>
            <person name="Farmer A.D."/>
            <person name="Gaur P.M."/>
            <person name="Soderlund C."/>
            <person name="Penmetsa R.V."/>
            <person name="Xu C."/>
            <person name="Bharti A.K."/>
            <person name="He W."/>
            <person name="Winter P."/>
            <person name="Zhao S."/>
            <person name="Hane J.K."/>
            <person name="Carrasquilla-Garcia N."/>
            <person name="Condie J.A."/>
            <person name="Upadhyaya H.D."/>
            <person name="Luo M.C."/>
            <person name="Thudi M."/>
            <person name="Gowda C.L."/>
            <person name="Singh N.P."/>
            <person name="Lichtenzveig J."/>
            <person name="Gali K.K."/>
            <person name="Rubio J."/>
            <person name="Nadarajan N."/>
            <person name="Dolezel J."/>
            <person name="Bansal K.C."/>
            <person name="Xu X."/>
            <person name="Edwards D."/>
            <person name="Zhang G."/>
            <person name="Kahl G."/>
            <person name="Gil J."/>
            <person name="Singh K.B."/>
            <person name="Datta S.K."/>
            <person name="Jackson S.A."/>
            <person name="Wang J."/>
            <person name="Cook D.R."/>
        </authorList>
    </citation>
    <scope>NUCLEOTIDE SEQUENCE [LARGE SCALE GENOMIC DNA]</scope>
    <source>
        <strain evidence="3">cv. CDC Frontier</strain>
    </source>
</reference>
<dbReference type="InterPro" id="IPR001810">
    <property type="entry name" value="F-box_dom"/>
</dbReference>
<dbReference type="SUPFAM" id="SSF81383">
    <property type="entry name" value="F-box domain"/>
    <property type="match status" value="1"/>
</dbReference>
<evidence type="ECO:0000256" key="1">
    <source>
        <dbReference type="SAM" id="Coils"/>
    </source>
</evidence>
<feature type="coiled-coil region" evidence="1">
    <location>
        <begin position="452"/>
        <end position="479"/>
    </location>
</feature>
<dbReference type="InterPro" id="IPR036047">
    <property type="entry name" value="F-box-like_dom_sf"/>
</dbReference>
<dbReference type="OrthoDB" id="1848700at2759"/>
<dbReference type="Pfam" id="PF00646">
    <property type="entry name" value="F-box"/>
    <property type="match status" value="1"/>
</dbReference>
<dbReference type="Proteomes" id="UP000087171">
    <property type="component" value="Chromosome Ca6"/>
</dbReference>
<evidence type="ECO:0000259" key="2">
    <source>
        <dbReference type="Pfam" id="PF00646"/>
    </source>
</evidence>
<dbReference type="InterPro" id="IPR053781">
    <property type="entry name" value="F-box_AtFBL13-like"/>
</dbReference>
<evidence type="ECO:0000313" key="3">
    <source>
        <dbReference type="Proteomes" id="UP000087171"/>
    </source>
</evidence>
<sequence length="481" mass="54473">MMIPPMTKRTRHCNEENEDKFSDLPDCVLIHILSFLNTKNAVGTCILSTRWKHLWKRIPTLTLHCSDFSTLRSFDKFVSSILSLRDDSIVLHSLDFDRNGSVESRLLKKVANYVFSHNVKLRRLGIDVKGDICHILPCISSCQTLTSLKLSVSPKGRYNYEKTLFPKSLNLPMLTYLHLGNFAFCAGGDGPIEPFSAFNRLNGLVIDNCTVKDTQILCISSETLVSLTMRNHSFDFYRIELSAPSLCTFAFIGTPYQMLCGRHLNAIKQVNIDAEMLANYTEPPMILLSWLIDLANIKSLTVSASTLQVLSLIPDFLKDKLSFLRSLKSLKVKLKPLAYGLSMTLKTDKLEKALKAGSELSSPIPDGIVDFLLQNSPSTDVDIADCSRFDDSFDQLPPISSSLFPQFLQPSSQEHVMDDLHQRIQQLKKVVLLTKQYLHLAKEEITRERDELLALKGHMMRLSKTLDALEQQMHMAMNLWQ</sequence>
<reference evidence="4" key="2">
    <citation type="submission" date="2025-08" db="UniProtKB">
        <authorList>
            <consortium name="RefSeq"/>
        </authorList>
    </citation>
    <scope>IDENTIFICATION</scope>
    <source>
        <tissue evidence="4">Etiolated seedlings</tissue>
    </source>
</reference>
<dbReference type="KEGG" id="cam:101499710"/>
<dbReference type="GeneID" id="101499710"/>
<keyword evidence="3" id="KW-1185">Reference proteome</keyword>
<name>A0A1S2YHJ5_CICAR</name>
<dbReference type="PANTHER" id="PTHR32212:SF269">
    <property type="entry name" value="F-BOX_RNI_FBD-LIKE DOMAIN PROTEIN"/>
    <property type="match status" value="1"/>
</dbReference>
<dbReference type="eggNOG" id="ENOG502RYTW">
    <property type="taxonomic scope" value="Eukaryota"/>
</dbReference>
<dbReference type="SUPFAM" id="SSF52047">
    <property type="entry name" value="RNI-like"/>
    <property type="match status" value="1"/>
</dbReference>
<organism evidence="3 4">
    <name type="scientific">Cicer arietinum</name>
    <name type="common">Chickpea</name>
    <name type="synonym">Garbanzo</name>
    <dbReference type="NCBI Taxonomy" id="3827"/>
    <lineage>
        <taxon>Eukaryota</taxon>
        <taxon>Viridiplantae</taxon>
        <taxon>Streptophyta</taxon>
        <taxon>Embryophyta</taxon>
        <taxon>Tracheophyta</taxon>
        <taxon>Spermatophyta</taxon>
        <taxon>Magnoliopsida</taxon>
        <taxon>eudicotyledons</taxon>
        <taxon>Gunneridae</taxon>
        <taxon>Pentapetalae</taxon>
        <taxon>rosids</taxon>
        <taxon>fabids</taxon>
        <taxon>Fabales</taxon>
        <taxon>Fabaceae</taxon>
        <taxon>Papilionoideae</taxon>
        <taxon>50 kb inversion clade</taxon>
        <taxon>NPAAA clade</taxon>
        <taxon>Hologalegina</taxon>
        <taxon>IRL clade</taxon>
        <taxon>Cicereae</taxon>
        <taxon>Cicer</taxon>
    </lineage>
</organism>
<feature type="domain" description="F-box" evidence="2">
    <location>
        <begin position="21"/>
        <end position="58"/>
    </location>
</feature>